<feature type="domain" description="Flavodoxin-like" evidence="1">
    <location>
        <begin position="3"/>
        <end position="129"/>
    </location>
</feature>
<dbReference type="Proteomes" id="UP000051264">
    <property type="component" value="Unassembled WGS sequence"/>
</dbReference>
<sequence length="153" mass="17076">MTKTIIIYFLLSGTTKKAAEAIQKTTGADLVALTPTVAYPQSYDAAVARGQTELEHHQLPDLQVTWPDLNQYDTVLLGFPTWWQQPPLIIEAFLQQAKLTNQKIIPFTTSVSTPITDSMAVLRQWVQPTLLGTGWRYQANSSAMTAWLAQNKV</sequence>
<dbReference type="SUPFAM" id="SSF52218">
    <property type="entry name" value="Flavoproteins"/>
    <property type="match status" value="1"/>
</dbReference>
<organism evidence="2 3">
    <name type="scientific">Latilactobacillus fuchuensis DSM 14340 = JCM 11249</name>
    <dbReference type="NCBI Taxonomy" id="1423747"/>
    <lineage>
        <taxon>Bacteria</taxon>
        <taxon>Bacillati</taxon>
        <taxon>Bacillota</taxon>
        <taxon>Bacilli</taxon>
        <taxon>Lactobacillales</taxon>
        <taxon>Lactobacillaceae</taxon>
        <taxon>Latilactobacillus</taxon>
    </lineage>
</organism>
<dbReference type="AlphaFoldDB" id="A0A0R1RXQ9"/>
<dbReference type="GO" id="GO:0016651">
    <property type="term" value="F:oxidoreductase activity, acting on NAD(P)H"/>
    <property type="evidence" value="ECO:0007669"/>
    <property type="project" value="UniProtKB-ARBA"/>
</dbReference>
<dbReference type="Gene3D" id="3.40.50.360">
    <property type="match status" value="1"/>
</dbReference>
<dbReference type="InterPro" id="IPR008254">
    <property type="entry name" value="Flavodoxin/NO_synth"/>
</dbReference>
<dbReference type="STRING" id="1423747.FC69_GL001848"/>
<accession>A0A0R1RXQ9</accession>
<dbReference type="EMBL" id="AZEX01000055">
    <property type="protein sequence ID" value="KRL59090.1"/>
    <property type="molecule type" value="Genomic_DNA"/>
</dbReference>
<dbReference type="Pfam" id="PF12682">
    <property type="entry name" value="Flavodoxin_4"/>
    <property type="match status" value="1"/>
</dbReference>
<reference evidence="2 3" key="1">
    <citation type="journal article" date="2015" name="Genome Announc.">
        <title>Expanding the biotechnology potential of lactobacilli through comparative genomics of 213 strains and associated genera.</title>
        <authorList>
            <person name="Sun Z."/>
            <person name="Harris H.M."/>
            <person name="McCann A."/>
            <person name="Guo C."/>
            <person name="Argimon S."/>
            <person name="Zhang W."/>
            <person name="Yang X."/>
            <person name="Jeffery I.B."/>
            <person name="Cooney J.C."/>
            <person name="Kagawa T.F."/>
            <person name="Liu W."/>
            <person name="Song Y."/>
            <person name="Salvetti E."/>
            <person name="Wrobel A."/>
            <person name="Rasinkangas P."/>
            <person name="Parkhill J."/>
            <person name="Rea M.C."/>
            <person name="O'Sullivan O."/>
            <person name="Ritari J."/>
            <person name="Douillard F.P."/>
            <person name="Paul Ross R."/>
            <person name="Yang R."/>
            <person name="Briner A.E."/>
            <person name="Felis G.E."/>
            <person name="de Vos W.M."/>
            <person name="Barrangou R."/>
            <person name="Klaenhammer T.R."/>
            <person name="Caufield P.W."/>
            <person name="Cui Y."/>
            <person name="Zhang H."/>
            <person name="O'Toole P.W."/>
        </authorList>
    </citation>
    <scope>NUCLEOTIDE SEQUENCE [LARGE SCALE GENOMIC DNA]</scope>
    <source>
        <strain evidence="2 3">DSM 14340</strain>
    </source>
</reference>
<evidence type="ECO:0000313" key="2">
    <source>
        <dbReference type="EMBL" id="KRL59090.1"/>
    </source>
</evidence>
<name>A0A0R1RXQ9_9LACO</name>
<dbReference type="OrthoDB" id="9806505at2"/>
<dbReference type="PATRIC" id="fig|1423747.3.peg.1877"/>
<dbReference type="eggNOG" id="COG0716">
    <property type="taxonomic scope" value="Bacteria"/>
</dbReference>
<dbReference type="PANTHER" id="PTHR39201:SF1">
    <property type="entry name" value="FLAVODOXIN-LIKE DOMAIN-CONTAINING PROTEIN"/>
    <property type="match status" value="1"/>
</dbReference>
<dbReference type="RefSeq" id="WP_025082982.1">
    <property type="nucleotide sequence ID" value="NZ_AZEX01000055.1"/>
</dbReference>
<proteinExistence type="predicted"/>
<gene>
    <name evidence="2" type="ORF">FC69_GL001848</name>
</gene>
<evidence type="ECO:0000259" key="1">
    <source>
        <dbReference type="Pfam" id="PF12682"/>
    </source>
</evidence>
<evidence type="ECO:0000313" key="3">
    <source>
        <dbReference type="Proteomes" id="UP000051264"/>
    </source>
</evidence>
<comment type="caution">
    <text evidence="2">The sequence shown here is derived from an EMBL/GenBank/DDBJ whole genome shotgun (WGS) entry which is preliminary data.</text>
</comment>
<protein>
    <recommendedName>
        <fullName evidence="1">Flavodoxin-like domain-containing protein</fullName>
    </recommendedName>
</protein>
<dbReference type="GO" id="GO:0010181">
    <property type="term" value="F:FMN binding"/>
    <property type="evidence" value="ECO:0007669"/>
    <property type="project" value="InterPro"/>
</dbReference>
<dbReference type="InterPro" id="IPR029039">
    <property type="entry name" value="Flavoprotein-like_sf"/>
</dbReference>
<dbReference type="PANTHER" id="PTHR39201">
    <property type="entry name" value="EXPORTED PROTEIN-RELATED"/>
    <property type="match status" value="1"/>
</dbReference>